<dbReference type="Gene3D" id="1.10.10.1290">
    <property type="entry name" value="Transcriptional regulator DELLA, N-terminal domain"/>
    <property type="match status" value="1"/>
</dbReference>
<protein>
    <submittedName>
        <fullName evidence="2">DELLA protein SLR1</fullName>
    </submittedName>
</protein>
<proteinExistence type="predicted"/>
<dbReference type="Pfam" id="PF12041">
    <property type="entry name" value="DELLA"/>
    <property type="match status" value="1"/>
</dbReference>
<organism evidence="2 3">
    <name type="scientific">Zea mays</name>
    <name type="common">Maize</name>
    <dbReference type="NCBI Taxonomy" id="4577"/>
    <lineage>
        <taxon>Eukaryota</taxon>
        <taxon>Viridiplantae</taxon>
        <taxon>Streptophyta</taxon>
        <taxon>Embryophyta</taxon>
        <taxon>Tracheophyta</taxon>
        <taxon>Spermatophyta</taxon>
        <taxon>Magnoliopsida</taxon>
        <taxon>Liliopsida</taxon>
        <taxon>Poales</taxon>
        <taxon>Poaceae</taxon>
        <taxon>PACMAD clade</taxon>
        <taxon>Panicoideae</taxon>
        <taxon>Andropogonodae</taxon>
        <taxon>Andropogoneae</taxon>
        <taxon>Tripsacinae</taxon>
        <taxon>Zea</taxon>
    </lineage>
</organism>
<name>A0A3L6EXT0_MAIZE</name>
<feature type="domain" description="Transcriptional factor DELLA N-terminal" evidence="1">
    <location>
        <begin position="14"/>
        <end position="48"/>
    </location>
</feature>
<dbReference type="InterPro" id="IPR038088">
    <property type="entry name" value="DELLA_N_sf"/>
</dbReference>
<dbReference type="InterPro" id="IPR021914">
    <property type="entry name" value="TF_DELLA_N"/>
</dbReference>
<gene>
    <name evidence="2" type="primary">SLR1_1</name>
    <name evidence="2" type="ORF">Zm00014a_008550</name>
</gene>
<evidence type="ECO:0000313" key="3">
    <source>
        <dbReference type="Proteomes" id="UP000251960"/>
    </source>
</evidence>
<comment type="caution">
    <text evidence="2">The sequence shown here is derived from an EMBL/GenBank/DDBJ whole genome shotgun (WGS) entry which is preliminary data.</text>
</comment>
<dbReference type="SMART" id="SM01129">
    <property type="entry name" value="DELLA"/>
    <property type="match status" value="1"/>
</dbReference>
<sequence length="108" mass="11417">MEAAAGTGEQEEVDELLAALGYKVRSSDMADVAQKLEQLEMAMGRSLRILVKFLRETAGHVVTVELKTGEDKGSTIGVGCGRAVAMRAQSSKVVQDGSNPYTLEGTDG</sequence>
<reference evidence="2 3" key="1">
    <citation type="journal article" date="2018" name="Nat. Genet.">
        <title>Extensive intraspecific gene order and gene structural variations between Mo17 and other maize genomes.</title>
        <authorList>
            <person name="Sun S."/>
            <person name="Zhou Y."/>
            <person name="Chen J."/>
            <person name="Shi J."/>
            <person name="Zhao H."/>
            <person name="Zhao H."/>
            <person name="Song W."/>
            <person name="Zhang M."/>
            <person name="Cui Y."/>
            <person name="Dong X."/>
            <person name="Liu H."/>
            <person name="Ma X."/>
            <person name="Jiao Y."/>
            <person name="Wang B."/>
            <person name="Wei X."/>
            <person name="Stein J.C."/>
            <person name="Glaubitz J.C."/>
            <person name="Lu F."/>
            <person name="Yu G."/>
            <person name="Liang C."/>
            <person name="Fengler K."/>
            <person name="Li B."/>
            <person name="Rafalski A."/>
            <person name="Schnable P.S."/>
            <person name="Ware D.H."/>
            <person name="Buckler E.S."/>
            <person name="Lai J."/>
        </authorList>
    </citation>
    <scope>NUCLEOTIDE SEQUENCE [LARGE SCALE GENOMIC DNA]</scope>
    <source>
        <strain evidence="3">cv. Missouri 17</strain>
        <tissue evidence="2">Seedling</tissue>
    </source>
</reference>
<accession>A0A3L6EXT0</accession>
<evidence type="ECO:0000313" key="2">
    <source>
        <dbReference type="EMBL" id="PWZ25408.1"/>
    </source>
</evidence>
<dbReference type="EMBL" id="NCVQ01000005">
    <property type="protein sequence ID" value="PWZ25408.1"/>
    <property type="molecule type" value="Genomic_DNA"/>
</dbReference>
<evidence type="ECO:0000259" key="1">
    <source>
        <dbReference type="Pfam" id="PF12041"/>
    </source>
</evidence>
<dbReference type="AlphaFoldDB" id="A0A3L6EXT0"/>
<dbReference type="Proteomes" id="UP000251960">
    <property type="component" value="Chromosome 4"/>
</dbReference>